<evidence type="ECO:0000313" key="4">
    <source>
        <dbReference type="EMBL" id="KAK7829048.1"/>
    </source>
</evidence>
<dbReference type="Pfam" id="PF00241">
    <property type="entry name" value="Cofilin_ADF"/>
    <property type="match status" value="1"/>
</dbReference>
<dbReference type="PANTHER" id="PTHR11913">
    <property type="entry name" value="COFILIN-RELATED"/>
    <property type="match status" value="1"/>
</dbReference>
<dbReference type="GO" id="GO:0003779">
    <property type="term" value="F:actin binding"/>
    <property type="evidence" value="ECO:0007669"/>
    <property type="project" value="UniProtKB-KW"/>
</dbReference>
<dbReference type="SUPFAM" id="SSF55753">
    <property type="entry name" value="Actin depolymerizing proteins"/>
    <property type="match status" value="1"/>
</dbReference>
<organism evidence="4 5">
    <name type="scientific">Quercus suber</name>
    <name type="common">Cork oak</name>
    <dbReference type="NCBI Taxonomy" id="58331"/>
    <lineage>
        <taxon>Eukaryota</taxon>
        <taxon>Viridiplantae</taxon>
        <taxon>Streptophyta</taxon>
        <taxon>Embryophyta</taxon>
        <taxon>Tracheophyta</taxon>
        <taxon>Spermatophyta</taxon>
        <taxon>Magnoliopsida</taxon>
        <taxon>eudicotyledons</taxon>
        <taxon>Gunneridae</taxon>
        <taxon>Pentapetalae</taxon>
        <taxon>rosids</taxon>
        <taxon>fabids</taxon>
        <taxon>Fagales</taxon>
        <taxon>Fagaceae</taxon>
        <taxon>Quercus</taxon>
    </lineage>
</organism>
<name>A0AAW0JQM4_QUESU</name>
<protein>
    <submittedName>
        <fullName evidence="4">Actin-depolymerizing factor</fullName>
    </submittedName>
</protein>
<dbReference type="Proteomes" id="UP000237347">
    <property type="component" value="Unassembled WGS sequence"/>
</dbReference>
<gene>
    <name evidence="4" type="primary">ADF_3</name>
    <name evidence="4" type="ORF">CFP56_029662</name>
</gene>
<accession>A0AAW0JQM4</accession>
<dbReference type="InterPro" id="IPR029006">
    <property type="entry name" value="ADF-H/Gelsolin-like_dom_sf"/>
</dbReference>
<comment type="similarity">
    <text evidence="1">Belongs to the actin-binding proteins ADF family.</text>
</comment>
<feature type="domain" description="ADF-H" evidence="3">
    <location>
        <begin position="1"/>
        <end position="96"/>
    </location>
</feature>
<evidence type="ECO:0000256" key="2">
    <source>
        <dbReference type="ARBA" id="ARBA00023203"/>
    </source>
</evidence>
<dbReference type="InterPro" id="IPR002108">
    <property type="entry name" value="ADF-H"/>
</dbReference>
<feature type="non-terminal residue" evidence="4">
    <location>
        <position position="1"/>
    </location>
</feature>
<dbReference type="EMBL" id="PKMF04000489">
    <property type="protein sequence ID" value="KAK7829048.1"/>
    <property type="molecule type" value="Genomic_DNA"/>
</dbReference>
<keyword evidence="5" id="KW-1185">Reference proteome</keyword>
<comment type="caution">
    <text evidence="4">The sequence shown here is derived from an EMBL/GenBank/DDBJ whole genome shotgun (WGS) entry which is preliminary data.</text>
</comment>
<evidence type="ECO:0000256" key="1">
    <source>
        <dbReference type="ARBA" id="ARBA00006844"/>
    </source>
</evidence>
<dbReference type="AlphaFoldDB" id="A0AAW0JQM4"/>
<evidence type="ECO:0000259" key="3">
    <source>
        <dbReference type="PROSITE" id="PS51263"/>
    </source>
</evidence>
<keyword evidence="2" id="KW-0009">Actin-binding</keyword>
<sequence length="107" mass="12398">WWRNLEAQRKPEDFVESLPANGCCHDMYFITDEKFQKARFFSLHGQLDTSKVRSEMVYATSKDRFKRDLDLDGTQVKLRATDPSKTSLDIVKGQAFCLFTHLMVSSS</sequence>
<dbReference type="Gene3D" id="3.40.20.10">
    <property type="entry name" value="Severin"/>
    <property type="match status" value="1"/>
</dbReference>
<dbReference type="GO" id="GO:0030042">
    <property type="term" value="P:actin filament depolymerization"/>
    <property type="evidence" value="ECO:0007669"/>
    <property type="project" value="InterPro"/>
</dbReference>
<evidence type="ECO:0000313" key="5">
    <source>
        <dbReference type="Proteomes" id="UP000237347"/>
    </source>
</evidence>
<dbReference type="InterPro" id="IPR017904">
    <property type="entry name" value="ADF/Cofilin"/>
</dbReference>
<proteinExistence type="inferred from homology"/>
<dbReference type="PROSITE" id="PS51263">
    <property type="entry name" value="ADF_H"/>
    <property type="match status" value="1"/>
</dbReference>
<reference evidence="4 5" key="1">
    <citation type="journal article" date="2018" name="Sci. Data">
        <title>The draft genome sequence of cork oak.</title>
        <authorList>
            <person name="Ramos A.M."/>
            <person name="Usie A."/>
            <person name="Barbosa P."/>
            <person name="Barros P.M."/>
            <person name="Capote T."/>
            <person name="Chaves I."/>
            <person name="Simoes F."/>
            <person name="Abreu I."/>
            <person name="Carrasquinho I."/>
            <person name="Faro C."/>
            <person name="Guimaraes J.B."/>
            <person name="Mendonca D."/>
            <person name="Nobrega F."/>
            <person name="Rodrigues L."/>
            <person name="Saibo N.J.M."/>
            <person name="Varela M.C."/>
            <person name="Egas C."/>
            <person name="Matos J."/>
            <person name="Miguel C.M."/>
            <person name="Oliveira M.M."/>
            <person name="Ricardo C.P."/>
            <person name="Goncalves S."/>
        </authorList>
    </citation>
    <scope>NUCLEOTIDE SEQUENCE [LARGE SCALE GENOMIC DNA]</scope>
    <source>
        <strain evidence="5">cv. HL8</strain>
    </source>
</reference>
<dbReference type="GO" id="GO:0015629">
    <property type="term" value="C:actin cytoskeleton"/>
    <property type="evidence" value="ECO:0007669"/>
    <property type="project" value="InterPro"/>
</dbReference>